<evidence type="ECO:0000313" key="1">
    <source>
        <dbReference type="EMBL" id="EGE05914.1"/>
    </source>
</evidence>
<dbReference type="VEuPathDB" id="FungiDB:TEQG_08713"/>
<dbReference type="EMBL" id="DS995743">
    <property type="protein sequence ID" value="EGE05914.1"/>
    <property type="molecule type" value="Genomic_DNA"/>
</dbReference>
<keyword evidence="2" id="KW-1185">Reference proteome</keyword>
<accession>F2PVJ6</accession>
<reference evidence="2" key="1">
    <citation type="journal article" date="2012" name="MBio">
        <title>Comparative genome analysis of Trichophyton rubrum and related dermatophytes reveals candidate genes involved in infection.</title>
        <authorList>
            <person name="Martinez D.A."/>
            <person name="Oliver B.G."/>
            <person name="Graeser Y."/>
            <person name="Goldberg J.M."/>
            <person name="Li W."/>
            <person name="Martinez-Rossi N.M."/>
            <person name="Monod M."/>
            <person name="Shelest E."/>
            <person name="Barton R.C."/>
            <person name="Birch E."/>
            <person name="Brakhage A.A."/>
            <person name="Chen Z."/>
            <person name="Gurr S.J."/>
            <person name="Heiman D."/>
            <person name="Heitman J."/>
            <person name="Kosti I."/>
            <person name="Rossi A."/>
            <person name="Saif S."/>
            <person name="Samalova M."/>
            <person name="Saunders C.W."/>
            <person name="Shea T."/>
            <person name="Summerbell R.C."/>
            <person name="Xu J."/>
            <person name="Young S."/>
            <person name="Zeng Q."/>
            <person name="Birren B.W."/>
            <person name="Cuomo C.A."/>
            <person name="White T.C."/>
        </authorList>
    </citation>
    <scope>NUCLEOTIDE SEQUENCE [LARGE SCALE GENOMIC DNA]</scope>
    <source>
        <strain evidence="2">ATCC MYA-4606 / CBS 127.97</strain>
    </source>
</reference>
<gene>
    <name evidence="1" type="ORF">TEQG_08713</name>
</gene>
<evidence type="ECO:0000313" key="2">
    <source>
        <dbReference type="Proteomes" id="UP000009169"/>
    </source>
</evidence>
<dbReference type="AlphaFoldDB" id="F2PVJ6"/>
<proteinExistence type="predicted"/>
<sequence length="71" mass="7977">MSVVRVYGRACIRSVGGGLSFRYNRRRRWEKKKTNIAKIGTRTSAEEKVVTPLKNLPSLALLWGETRAAAT</sequence>
<dbReference type="Proteomes" id="UP000009169">
    <property type="component" value="Unassembled WGS sequence"/>
</dbReference>
<organism evidence="1 2">
    <name type="scientific">Trichophyton equinum (strain ATCC MYA-4606 / CBS 127.97)</name>
    <name type="common">Horse ringworm fungus</name>
    <dbReference type="NCBI Taxonomy" id="559882"/>
    <lineage>
        <taxon>Eukaryota</taxon>
        <taxon>Fungi</taxon>
        <taxon>Dikarya</taxon>
        <taxon>Ascomycota</taxon>
        <taxon>Pezizomycotina</taxon>
        <taxon>Eurotiomycetes</taxon>
        <taxon>Eurotiomycetidae</taxon>
        <taxon>Onygenales</taxon>
        <taxon>Arthrodermataceae</taxon>
        <taxon>Trichophyton</taxon>
    </lineage>
</organism>
<name>F2PVJ6_TRIEC</name>
<protein>
    <submittedName>
        <fullName evidence="1">Uncharacterized protein</fullName>
    </submittedName>
</protein>
<dbReference type="HOGENOM" id="CLU_2741849_0_0_1"/>